<dbReference type="RefSeq" id="WP_286344971.1">
    <property type="nucleotide sequence ID" value="NZ_AP027732.1"/>
</dbReference>
<evidence type="ECO:0000259" key="4">
    <source>
        <dbReference type="PROSITE" id="PS50949"/>
    </source>
</evidence>
<dbReference type="Proteomes" id="UP001321486">
    <property type="component" value="Chromosome"/>
</dbReference>
<reference evidence="6" key="1">
    <citation type="journal article" date="2019" name="Int. J. Syst. Evol. Microbiol.">
        <title>The Global Catalogue of Microorganisms (GCM) 10K type strain sequencing project: providing services to taxonomists for standard genome sequencing and annotation.</title>
        <authorList>
            <consortium name="The Broad Institute Genomics Platform"/>
            <consortium name="The Broad Institute Genome Sequencing Center for Infectious Disease"/>
            <person name="Wu L."/>
            <person name="Ma J."/>
        </authorList>
    </citation>
    <scope>NUCLEOTIDE SEQUENCE [LARGE SCALE GENOMIC DNA]</scope>
    <source>
        <strain evidence="6">NBRC 108728</strain>
    </source>
</reference>
<organism evidence="5 6">
    <name type="scientific">Frondihabitans sucicola</name>
    <dbReference type="NCBI Taxonomy" id="1268041"/>
    <lineage>
        <taxon>Bacteria</taxon>
        <taxon>Bacillati</taxon>
        <taxon>Actinomycetota</taxon>
        <taxon>Actinomycetes</taxon>
        <taxon>Micrococcales</taxon>
        <taxon>Microbacteriaceae</taxon>
        <taxon>Frondihabitans</taxon>
    </lineage>
</organism>
<keyword evidence="1" id="KW-0805">Transcription regulation</keyword>
<dbReference type="EMBL" id="AP027732">
    <property type="protein sequence ID" value="BDZ47900.1"/>
    <property type="molecule type" value="Genomic_DNA"/>
</dbReference>
<dbReference type="InterPro" id="IPR000524">
    <property type="entry name" value="Tscrpt_reg_HTH_GntR"/>
</dbReference>
<dbReference type="SMART" id="SM00345">
    <property type="entry name" value="HTH_GNTR"/>
    <property type="match status" value="1"/>
</dbReference>
<dbReference type="CDD" id="cd07377">
    <property type="entry name" value="WHTH_GntR"/>
    <property type="match status" value="1"/>
</dbReference>
<dbReference type="PANTHER" id="PTHR43537:SF5">
    <property type="entry name" value="UXU OPERON TRANSCRIPTIONAL REGULATOR"/>
    <property type="match status" value="1"/>
</dbReference>
<dbReference type="InterPro" id="IPR011711">
    <property type="entry name" value="GntR_C"/>
</dbReference>
<feature type="domain" description="HTH gntR-type" evidence="4">
    <location>
        <begin position="20"/>
        <end position="87"/>
    </location>
</feature>
<evidence type="ECO:0000313" key="5">
    <source>
        <dbReference type="EMBL" id="BDZ47900.1"/>
    </source>
</evidence>
<evidence type="ECO:0000313" key="6">
    <source>
        <dbReference type="Proteomes" id="UP001321486"/>
    </source>
</evidence>
<sequence length="236" mass="26092">MDRAPRSRIDASAFAPIRPGVLSTEVLEQIRERILDGSLPLGSRVRDSVLAEAMGVSRSPVREALRTLEQRGLVRKSPNHSYEVVTFSERDIHEIALLRVAYETMAARELIERRVELAPLRARLDDLVLRDDGKGSRSAVAGADGRFHTELVRLTHLPRLIASYGALRDQIDLLLANGFLTRGEFIATQRERHEDLIEVVAAGAVSGNAEPSVIAIREHILGGMLFTDDWHPPGVG</sequence>
<name>A0ABN6XW80_9MICO</name>
<evidence type="ECO:0000256" key="2">
    <source>
        <dbReference type="ARBA" id="ARBA00023125"/>
    </source>
</evidence>
<dbReference type="PROSITE" id="PS50949">
    <property type="entry name" value="HTH_GNTR"/>
    <property type="match status" value="1"/>
</dbReference>
<dbReference type="SUPFAM" id="SSF46785">
    <property type="entry name" value="Winged helix' DNA-binding domain"/>
    <property type="match status" value="1"/>
</dbReference>
<dbReference type="InterPro" id="IPR008920">
    <property type="entry name" value="TF_FadR/GntR_C"/>
</dbReference>
<dbReference type="PANTHER" id="PTHR43537">
    <property type="entry name" value="TRANSCRIPTIONAL REGULATOR, GNTR FAMILY"/>
    <property type="match status" value="1"/>
</dbReference>
<dbReference type="Pfam" id="PF07729">
    <property type="entry name" value="FCD"/>
    <property type="match status" value="1"/>
</dbReference>
<dbReference type="Gene3D" id="1.10.10.10">
    <property type="entry name" value="Winged helix-like DNA-binding domain superfamily/Winged helix DNA-binding domain"/>
    <property type="match status" value="1"/>
</dbReference>
<proteinExistence type="predicted"/>
<dbReference type="Pfam" id="PF00392">
    <property type="entry name" value="GntR"/>
    <property type="match status" value="1"/>
</dbReference>
<gene>
    <name evidence="5" type="ORF">GCM10025867_01410</name>
</gene>
<protein>
    <submittedName>
        <fullName evidence="5">GntR family transcriptional regulator</fullName>
    </submittedName>
</protein>
<evidence type="ECO:0000256" key="1">
    <source>
        <dbReference type="ARBA" id="ARBA00023015"/>
    </source>
</evidence>
<keyword evidence="2" id="KW-0238">DNA-binding</keyword>
<dbReference type="InterPro" id="IPR036390">
    <property type="entry name" value="WH_DNA-bd_sf"/>
</dbReference>
<keyword evidence="3" id="KW-0804">Transcription</keyword>
<dbReference type="SUPFAM" id="SSF48008">
    <property type="entry name" value="GntR ligand-binding domain-like"/>
    <property type="match status" value="1"/>
</dbReference>
<dbReference type="SMART" id="SM00895">
    <property type="entry name" value="FCD"/>
    <property type="match status" value="1"/>
</dbReference>
<dbReference type="PRINTS" id="PR00035">
    <property type="entry name" value="HTHGNTR"/>
</dbReference>
<evidence type="ECO:0000256" key="3">
    <source>
        <dbReference type="ARBA" id="ARBA00023163"/>
    </source>
</evidence>
<accession>A0ABN6XW80</accession>
<keyword evidence="6" id="KW-1185">Reference proteome</keyword>
<dbReference type="InterPro" id="IPR036388">
    <property type="entry name" value="WH-like_DNA-bd_sf"/>
</dbReference>
<dbReference type="Gene3D" id="1.20.120.530">
    <property type="entry name" value="GntR ligand-binding domain-like"/>
    <property type="match status" value="1"/>
</dbReference>